<dbReference type="AlphaFoldDB" id="A0A143C2B8"/>
<protein>
    <submittedName>
        <fullName evidence="1">Uncharacterized protein</fullName>
    </submittedName>
</protein>
<keyword evidence="2" id="KW-1185">Reference proteome</keyword>
<organism evidence="1 2">
    <name type="scientific">Streptomyces qaidamensis</name>
    <dbReference type="NCBI Taxonomy" id="1783515"/>
    <lineage>
        <taxon>Bacteria</taxon>
        <taxon>Bacillati</taxon>
        <taxon>Actinomycetota</taxon>
        <taxon>Actinomycetes</taxon>
        <taxon>Kitasatosporales</taxon>
        <taxon>Streptomycetaceae</taxon>
        <taxon>Streptomyces</taxon>
        <taxon>Streptomyces aurantiacus group</taxon>
    </lineage>
</organism>
<accession>A0A143C2B8</accession>
<dbReference type="KEGG" id="stsi:A4E84_20295"/>
<reference evidence="2" key="1">
    <citation type="submission" date="2016-04" db="EMBL/GenBank/DDBJ databases">
        <authorList>
            <person name="Zhang B."/>
        </authorList>
    </citation>
    <scope>NUCLEOTIDE SEQUENCE [LARGE SCALE GENOMIC DNA]</scope>
    <source>
        <strain evidence="2">S10</strain>
    </source>
</reference>
<sequence>MADEHDKSIEQLAMDLAVSYAEIATALGHLPIPIRLPEGLVQPKEAVEGMIRALELMDSEPVPEGVRLDFQVACTSWLNTEDLFRLEVVKPRPYRIAGAVLCLLTASEAIIQAMEWLVENQE</sequence>
<gene>
    <name evidence="1" type="ORF">A4E84_20295</name>
</gene>
<dbReference type="Proteomes" id="UP000076096">
    <property type="component" value="Chromosome"/>
</dbReference>
<dbReference type="STRING" id="1783515.A4E84_20295"/>
<evidence type="ECO:0000313" key="2">
    <source>
        <dbReference type="Proteomes" id="UP000076096"/>
    </source>
</evidence>
<dbReference type="RefSeq" id="WP_062927942.1">
    <property type="nucleotide sequence ID" value="NZ_CP015098.1"/>
</dbReference>
<proteinExistence type="predicted"/>
<dbReference type="EMBL" id="CP015098">
    <property type="protein sequence ID" value="AMW11627.1"/>
    <property type="molecule type" value="Genomic_DNA"/>
</dbReference>
<evidence type="ECO:0000313" key="1">
    <source>
        <dbReference type="EMBL" id="AMW11627.1"/>
    </source>
</evidence>
<name>A0A143C2B8_9ACTN</name>